<evidence type="ECO:0000256" key="4">
    <source>
        <dbReference type="ARBA" id="ARBA00022490"/>
    </source>
</evidence>
<accession>A0A7T5R372</accession>
<evidence type="ECO:0000256" key="7">
    <source>
        <dbReference type="ARBA" id="ARBA00022705"/>
    </source>
</evidence>
<evidence type="ECO:0000313" key="14">
    <source>
        <dbReference type="EMBL" id="QQG36692.1"/>
    </source>
</evidence>
<dbReference type="PANTHER" id="PTHR30478:SF0">
    <property type="entry name" value="BETA SLIDING CLAMP"/>
    <property type="match status" value="1"/>
</dbReference>
<dbReference type="Gene3D" id="3.70.10.10">
    <property type="match status" value="1"/>
</dbReference>
<dbReference type="CDD" id="cd00140">
    <property type="entry name" value="beta_clamp"/>
    <property type="match status" value="1"/>
</dbReference>
<evidence type="ECO:0000259" key="12">
    <source>
        <dbReference type="Pfam" id="PF02767"/>
    </source>
</evidence>
<evidence type="ECO:0000256" key="9">
    <source>
        <dbReference type="ARBA" id="ARBA00023125"/>
    </source>
</evidence>
<keyword evidence="6 10" id="KW-0548">Nucleotidyltransferase</keyword>
<comment type="subcellular location">
    <subcellularLocation>
        <location evidence="1 10">Cytoplasm</location>
    </subcellularLocation>
</comment>
<dbReference type="GO" id="GO:0006271">
    <property type="term" value="P:DNA strand elongation involved in DNA replication"/>
    <property type="evidence" value="ECO:0007669"/>
    <property type="project" value="TreeGrafter"/>
</dbReference>
<dbReference type="GO" id="GO:0005737">
    <property type="term" value="C:cytoplasm"/>
    <property type="evidence" value="ECO:0007669"/>
    <property type="project" value="UniProtKB-SubCell"/>
</dbReference>
<evidence type="ECO:0000256" key="5">
    <source>
        <dbReference type="ARBA" id="ARBA00022679"/>
    </source>
</evidence>
<dbReference type="EMBL" id="CP066681">
    <property type="protein sequence ID" value="QQG36692.1"/>
    <property type="molecule type" value="Genomic_DNA"/>
</dbReference>
<dbReference type="InterPro" id="IPR022634">
    <property type="entry name" value="DNA_polIII_beta_N"/>
</dbReference>
<keyword evidence="9" id="KW-0238">DNA-binding</keyword>
<keyword evidence="4 10" id="KW-0963">Cytoplasm</keyword>
<dbReference type="PIRSF" id="PIRSF000804">
    <property type="entry name" value="DNA_pol_III_b"/>
    <property type="match status" value="1"/>
</dbReference>
<dbReference type="GO" id="GO:0003887">
    <property type="term" value="F:DNA-directed DNA polymerase activity"/>
    <property type="evidence" value="ECO:0007669"/>
    <property type="project" value="UniProtKB-UniRule"/>
</dbReference>
<name>A0A7T5R372_9BACT</name>
<evidence type="ECO:0000256" key="2">
    <source>
        <dbReference type="ARBA" id="ARBA00010752"/>
    </source>
</evidence>
<keyword evidence="7 10" id="KW-0235">DNA replication</keyword>
<evidence type="ECO:0000259" key="11">
    <source>
        <dbReference type="Pfam" id="PF00712"/>
    </source>
</evidence>
<protein>
    <recommendedName>
        <fullName evidence="3 10">Beta sliding clamp</fullName>
    </recommendedName>
</protein>
<gene>
    <name evidence="14" type="ORF">HYS17_02650</name>
</gene>
<evidence type="ECO:0000256" key="1">
    <source>
        <dbReference type="ARBA" id="ARBA00004496"/>
    </source>
</evidence>
<sequence length="371" mass="40336">MKLTIERAALMRSLNHVQSVVERRNTIPILSNVLFKADGDSLSMTTTDMDLEINESVAAKVDRPGATTAPAHTLHDIVRKLPDGADVTLEVDASGNSMTVKAGRSMFKLSCLPTSDFPEIGNAQLPSSFTIPAAELRNLIDRTKFAMSTEETRYYLNGIYIHAVDVNGSKVLRAVATDGHRLARFEMPLPDGSEGMPGVIVPRKTINELRKLLDEAADAIKVSLSESKIRFSFDHIELTSKLIDGTFPNYEQVIPTKNDKIVEVNPKVFSNAIDRVSTISDGKSRAVKIALNGKVMTLSANSPEAGSATEDLEVNSNDNMEIGFNARYLLDITSQIEGDGCRIILADSASPTIIQDAGDSSALYVLMPLRV</sequence>
<dbReference type="AlphaFoldDB" id="A0A7T5R372"/>
<dbReference type="NCBIfam" id="TIGR00663">
    <property type="entry name" value="dnan"/>
    <property type="match status" value="1"/>
</dbReference>
<comment type="subunit">
    <text evidence="10">Forms a ring-shaped head-to-tail homodimer around DNA.</text>
</comment>
<dbReference type="InterPro" id="IPR001001">
    <property type="entry name" value="DNA_polIII_beta"/>
</dbReference>
<comment type="similarity">
    <text evidence="2 10">Belongs to the beta sliding clamp family.</text>
</comment>
<evidence type="ECO:0000259" key="13">
    <source>
        <dbReference type="Pfam" id="PF02768"/>
    </source>
</evidence>
<feature type="domain" description="DNA polymerase III beta sliding clamp C-terminal" evidence="13">
    <location>
        <begin position="252"/>
        <end position="370"/>
    </location>
</feature>
<organism evidence="14 15">
    <name type="scientific">Micavibrio aeruginosavorus</name>
    <dbReference type="NCBI Taxonomy" id="349221"/>
    <lineage>
        <taxon>Bacteria</taxon>
        <taxon>Pseudomonadati</taxon>
        <taxon>Bdellovibrionota</taxon>
        <taxon>Bdellovibrionia</taxon>
        <taxon>Bdellovibrionales</taxon>
        <taxon>Pseudobdellovibrionaceae</taxon>
        <taxon>Micavibrio</taxon>
    </lineage>
</organism>
<feature type="domain" description="DNA polymerase III beta sliding clamp N-terminal" evidence="11">
    <location>
        <begin position="1"/>
        <end position="120"/>
    </location>
</feature>
<dbReference type="SMART" id="SM00480">
    <property type="entry name" value="POL3Bc"/>
    <property type="match status" value="1"/>
</dbReference>
<evidence type="ECO:0000256" key="10">
    <source>
        <dbReference type="PIRNR" id="PIRNR000804"/>
    </source>
</evidence>
<dbReference type="Pfam" id="PF00712">
    <property type="entry name" value="DNA_pol3_beta"/>
    <property type="match status" value="1"/>
</dbReference>
<dbReference type="InterPro" id="IPR046938">
    <property type="entry name" value="DNA_clamp_sf"/>
</dbReference>
<dbReference type="Pfam" id="PF02767">
    <property type="entry name" value="DNA_pol3_beta_2"/>
    <property type="match status" value="1"/>
</dbReference>
<keyword evidence="8 10" id="KW-0239">DNA-directed DNA polymerase</keyword>
<dbReference type="GO" id="GO:0009360">
    <property type="term" value="C:DNA polymerase III complex"/>
    <property type="evidence" value="ECO:0007669"/>
    <property type="project" value="InterPro"/>
</dbReference>
<dbReference type="Gene3D" id="3.10.150.10">
    <property type="entry name" value="DNA Polymerase III, subunit A, domain 2"/>
    <property type="match status" value="1"/>
</dbReference>
<dbReference type="SUPFAM" id="SSF55979">
    <property type="entry name" value="DNA clamp"/>
    <property type="match status" value="3"/>
</dbReference>
<proteinExistence type="inferred from homology"/>
<dbReference type="InterPro" id="IPR022637">
    <property type="entry name" value="DNA_polIII_beta_cen"/>
</dbReference>
<evidence type="ECO:0000256" key="6">
    <source>
        <dbReference type="ARBA" id="ARBA00022695"/>
    </source>
</evidence>
<feature type="domain" description="DNA polymerase III beta sliding clamp central" evidence="12">
    <location>
        <begin position="131"/>
        <end position="249"/>
    </location>
</feature>
<dbReference type="Pfam" id="PF02768">
    <property type="entry name" value="DNA_pol3_beta_3"/>
    <property type="match status" value="1"/>
</dbReference>
<dbReference type="GO" id="GO:0003677">
    <property type="term" value="F:DNA binding"/>
    <property type="evidence" value="ECO:0007669"/>
    <property type="project" value="UniProtKB-UniRule"/>
</dbReference>
<dbReference type="InterPro" id="IPR022635">
    <property type="entry name" value="DNA_polIII_beta_C"/>
</dbReference>
<dbReference type="PANTHER" id="PTHR30478">
    <property type="entry name" value="DNA POLYMERASE III SUBUNIT BETA"/>
    <property type="match status" value="1"/>
</dbReference>
<comment type="function">
    <text evidence="10">Confers DNA tethering and processivity to DNA polymerases and other proteins. Acts as a clamp, forming a ring around DNA (a reaction catalyzed by the clamp-loading complex) which diffuses in an ATP-independent manner freely and bidirectionally along dsDNA. Initially characterized for its ability to contact the catalytic subunit of DNA polymerase III (Pol III), a complex, multichain enzyme responsible for most of the replicative synthesis in bacteria; Pol III exhibits 3'-5' exonuclease proofreading activity. The beta chain is required for initiation of replication as well as for processivity of DNA replication.</text>
</comment>
<evidence type="ECO:0000313" key="15">
    <source>
        <dbReference type="Proteomes" id="UP000595362"/>
    </source>
</evidence>
<reference evidence="14 15" key="1">
    <citation type="submission" date="2020-07" db="EMBL/GenBank/DDBJ databases">
        <title>Huge and variable diversity of episymbiotic CPR bacteria and DPANN archaea in groundwater ecosystems.</title>
        <authorList>
            <person name="He C.Y."/>
            <person name="Keren R."/>
            <person name="Whittaker M."/>
            <person name="Farag I.F."/>
            <person name="Doudna J."/>
            <person name="Cate J.H.D."/>
            <person name="Banfield J.F."/>
        </authorList>
    </citation>
    <scope>NUCLEOTIDE SEQUENCE [LARGE SCALE GENOMIC DNA]</scope>
    <source>
        <strain evidence="14">NC_groundwater_70_Ag_B-0.1um_54_66</strain>
    </source>
</reference>
<evidence type="ECO:0000256" key="3">
    <source>
        <dbReference type="ARBA" id="ARBA00021035"/>
    </source>
</evidence>
<dbReference type="Proteomes" id="UP000595362">
    <property type="component" value="Chromosome"/>
</dbReference>
<evidence type="ECO:0000256" key="8">
    <source>
        <dbReference type="ARBA" id="ARBA00022932"/>
    </source>
</evidence>
<keyword evidence="5 10" id="KW-0808">Transferase</keyword>
<dbReference type="GO" id="GO:0008408">
    <property type="term" value="F:3'-5' exonuclease activity"/>
    <property type="evidence" value="ECO:0007669"/>
    <property type="project" value="InterPro"/>
</dbReference>